<evidence type="ECO:0000313" key="7">
    <source>
        <dbReference type="EMBL" id="OUS45920.1"/>
    </source>
</evidence>
<name>A0A1Y5I8L1_OSTTA</name>
<evidence type="ECO:0000256" key="1">
    <source>
        <dbReference type="ARBA" id="ARBA00003534"/>
    </source>
</evidence>
<comment type="function">
    <text evidence="1 5">Hydrolyzes acetyl esters in homogalacturonan regions of pectin. In type I primary cell wall, galacturonic acid residues of pectin can be acetylated at the O-2 and O-3 positions. Decreasing the degree of acetylation of pectin gels in vitro alters their physical properties.</text>
</comment>
<evidence type="ECO:0000256" key="5">
    <source>
        <dbReference type="RuleBase" id="RU363114"/>
    </source>
</evidence>
<dbReference type="GO" id="GO:0016787">
    <property type="term" value="F:hydrolase activity"/>
    <property type="evidence" value="ECO:0007669"/>
    <property type="project" value="UniProtKB-KW"/>
</dbReference>
<organism evidence="7">
    <name type="scientific">Ostreococcus tauri</name>
    <name type="common">Marine green alga</name>
    <dbReference type="NCBI Taxonomy" id="70448"/>
    <lineage>
        <taxon>Eukaryota</taxon>
        <taxon>Viridiplantae</taxon>
        <taxon>Chlorophyta</taxon>
        <taxon>Mamiellophyceae</taxon>
        <taxon>Mamiellales</taxon>
        <taxon>Bathycoccaceae</taxon>
        <taxon>Ostreococcus</taxon>
    </lineage>
</organism>
<feature type="region of interest" description="Disordered" evidence="6">
    <location>
        <begin position="384"/>
        <end position="419"/>
    </location>
</feature>
<evidence type="ECO:0000256" key="6">
    <source>
        <dbReference type="SAM" id="MobiDB-lite"/>
    </source>
</evidence>
<keyword evidence="5" id="KW-0378">Hydrolase</keyword>
<dbReference type="AlphaFoldDB" id="A0A1Y5I8L1"/>
<feature type="region of interest" description="Disordered" evidence="6">
    <location>
        <begin position="1"/>
        <end position="21"/>
    </location>
</feature>
<evidence type="ECO:0000256" key="4">
    <source>
        <dbReference type="ARBA" id="ARBA00022512"/>
    </source>
</evidence>
<keyword evidence="4 5" id="KW-0134">Cell wall</keyword>
<dbReference type="EMBL" id="KZ155785">
    <property type="protein sequence ID" value="OUS45920.1"/>
    <property type="molecule type" value="Genomic_DNA"/>
</dbReference>
<dbReference type="ESTHER" id="ostta-q00w59">
    <property type="family name" value="Pectinacetylesterase-Notum"/>
</dbReference>
<evidence type="ECO:0000256" key="2">
    <source>
        <dbReference type="ARBA" id="ARBA00004191"/>
    </source>
</evidence>
<dbReference type="InterPro" id="IPR004963">
    <property type="entry name" value="PAE/NOTUM"/>
</dbReference>
<dbReference type="GO" id="GO:0071555">
    <property type="term" value="P:cell wall organization"/>
    <property type="evidence" value="ECO:0007669"/>
    <property type="project" value="UniProtKB-KW"/>
</dbReference>
<keyword evidence="5" id="KW-0964">Secreted</keyword>
<comment type="subcellular location">
    <subcellularLocation>
        <location evidence="2 5">Secreted</location>
        <location evidence="2 5">Cell wall</location>
    </subcellularLocation>
</comment>
<comment type="similarity">
    <text evidence="3 5">Belongs to the pectinacetylesterase family.</text>
</comment>
<proteinExistence type="inferred from homology"/>
<keyword evidence="5" id="KW-0961">Cell wall biogenesis/degradation</keyword>
<dbReference type="PANTHER" id="PTHR21562:SF122">
    <property type="entry name" value="PALMITOLEOYL-PROTEIN CARBOXYLESTERASE NOTUM"/>
    <property type="match status" value="1"/>
</dbReference>
<sequence>MKGSVNEGETRGGGDGEMDAADGYSTSRTWVVMLQGGGECVDAVDCSDRAGTARGSSELVADEMVYDKGIQAVTRDEEGMELPFVRANMATVAYCSGDAYMGRATEADEGGFWHSGAHIVEAVLSELVRSYGMGDADVIVLAGRSAGGIGLIAQVDKWASLIREKFETKARSTVKIMGAPFAGFHFFHNGTEIAADEKYIPWDSASFKRYIDFWRADESLPRACVQRHGNEPWSCAVAENSFATIRTPLFFSQALTDSVVMHLHDNFSGDFSSSTAVQFALDWGQRMREHLAPVMNHNTAGLFAASCYMHTDFDNIVVGGMSHHKALAEWVFKNKRIKLVDDCVGLMCNPTCKNRGANAIDLDEVNAKRNEAAREGLIEALKAEHLEPETNASAPVGRAAAARASPQPSRPRPRRAAGG</sequence>
<dbReference type="PANTHER" id="PTHR21562">
    <property type="entry name" value="NOTUM-RELATED"/>
    <property type="match status" value="1"/>
</dbReference>
<protein>
    <recommendedName>
        <fullName evidence="5">Pectin acetylesterase</fullName>
        <ecNumber evidence="5">3.1.1.-</ecNumber>
    </recommendedName>
</protein>
<gene>
    <name evidence="7" type="ORF">BE221DRAFT_192590</name>
</gene>
<dbReference type="Proteomes" id="UP000195557">
    <property type="component" value="Unassembled WGS sequence"/>
</dbReference>
<evidence type="ECO:0000256" key="3">
    <source>
        <dbReference type="ARBA" id="ARBA00005784"/>
    </source>
</evidence>
<dbReference type="eggNOG" id="KOG4287">
    <property type="taxonomic scope" value="Eukaryota"/>
</dbReference>
<accession>A0A1Y5I8L1</accession>
<dbReference type="Pfam" id="PF03283">
    <property type="entry name" value="PAE"/>
    <property type="match status" value="1"/>
</dbReference>
<reference evidence="7" key="1">
    <citation type="submission" date="2017-04" db="EMBL/GenBank/DDBJ databases">
        <title>Population genomics of picophytoplankton unveils novel chromosome hypervariability.</title>
        <authorList>
            <consortium name="DOE Joint Genome Institute"/>
            <person name="Blanc-Mathieu R."/>
            <person name="Krasovec M."/>
            <person name="Hebrard M."/>
            <person name="Yau S."/>
            <person name="Desgranges E."/>
            <person name="Martin J."/>
            <person name="Schackwitz W."/>
            <person name="Kuo A."/>
            <person name="Salin G."/>
            <person name="Donnadieu C."/>
            <person name="Desdevises Y."/>
            <person name="Sanchez-Ferandin S."/>
            <person name="Moreau H."/>
            <person name="Rivals E."/>
            <person name="Grigoriev I.V."/>
            <person name="Grimsley N."/>
            <person name="Eyre-Walker A."/>
            <person name="Piganeau G."/>
        </authorList>
    </citation>
    <scope>NUCLEOTIDE SEQUENCE [LARGE SCALE GENOMIC DNA]</scope>
    <source>
        <strain evidence="7">RCC 1115</strain>
    </source>
</reference>
<dbReference type="EC" id="3.1.1.-" evidence="5"/>
<feature type="compositionally biased region" description="Low complexity" evidence="6">
    <location>
        <begin position="392"/>
        <end position="407"/>
    </location>
</feature>